<feature type="domain" description="DUF732" evidence="2">
    <location>
        <begin position="33"/>
        <end position="101"/>
    </location>
</feature>
<dbReference type="AlphaFoldDB" id="A0A2S8BE21"/>
<dbReference type="InterPro" id="IPR007969">
    <property type="entry name" value="DUF732"/>
</dbReference>
<protein>
    <submittedName>
        <fullName evidence="3">Lipoprotein LprJ</fullName>
    </submittedName>
</protein>
<evidence type="ECO:0000313" key="3">
    <source>
        <dbReference type="EMBL" id="PQM44927.1"/>
    </source>
</evidence>
<reference evidence="3 4" key="1">
    <citation type="journal article" date="2017" name="Int. J. Syst. Evol. Microbiol.">
        <title>Mycobacterium talmoniae sp. nov., a slowly growing mycobacterium isolated from human respiratory samples.</title>
        <authorList>
            <person name="Davidson R.M."/>
            <person name="DeGroote M.A."/>
            <person name="Marola J.L."/>
            <person name="Buss S."/>
            <person name="Jones V."/>
            <person name="McNeil M.R."/>
            <person name="Freifeld A.G."/>
            <person name="Elaine Epperson L."/>
            <person name="Hasan N.A."/>
            <person name="Jackson M."/>
            <person name="Iwen P.C."/>
            <person name="Salfinger M."/>
            <person name="Strong M."/>
        </authorList>
    </citation>
    <scope>NUCLEOTIDE SEQUENCE [LARGE SCALE GENOMIC DNA]</scope>
    <source>
        <strain evidence="3 4">ATCC BAA-2683</strain>
    </source>
</reference>
<feature type="chain" id="PRO_5015429985" evidence="1">
    <location>
        <begin position="30"/>
        <end position="111"/>
    </location>
</feature>
<name>A0A2S8BE21_9MYCO</name>
<dbReference type="Proteomes" id="UP000238296">
    <property type="component" value="Unassembled WGS sequence"/>
</dbReference>
<gene>
    <name evidence="3" type="primary">lprJ_3</name>
    <name evidence="3" type="ORF">C1Y40_04914</name>
</gene>
<keyword evidence="3" id="KW-0449">Lipoprotein</keyword>
<evidence type="ECO:0000259" key="2">
    <source>
        <dbReference type="Pfam" id="PF05305"/>
    </source>
</evidence>
<feature type="signal peptide" evidence="1">
    <location>
        <begin position="1"/>
        <end position="29"/>
    </location>
</feature>
<sequence>MISRMGPLLAGLMAGPIATAVLLAAPAQADWHDDLYLDMLTHGEVNYGDPAAAIATGHSICSMYAQGKKQSDAATSLVTNKGMDYATAYLYVAAATVYCPDASNAAGPNGA</sequence>
<evidence type="ECO:0000256" key="1">
    <source>
        <dbReference type="SAM" id="SignalP"/>
    </source>
</evidence>
<dbReference type="Pfam" id="PF05305">
    <property type="entry name" value="DUF732"/>
    <property type="match status" value="1"/>
</dbReference>
<comment type="caution">
    <text evidence="3">The sequence shown here is derived from an EMBL/GenBank/DDBJ whole genome shotgun (WGS) entry which is preliminary data.</text>
</comment>
<proteinExistence type="predicted"/>
<organism evidence="3 4">
    <name type="scientific">Mycobacterium talmoniae</name>
    <dbReference type="NCBI Taxonomy" id="1858794"/>
    <lineage>
        <taxon>Bacteria</taxon>
        <taxon>Bacillati</taxon>
        <taxon>Actinomycetota</taxon>
        <taxon>Actinomycetes</taxon>
        <taxon>Mycobacteriales</taxon>
        <taxon>Mycobacteriaceae</taxon>
        <taxon>Mycobacterium</taxon>
    </lineage>
</organism>
<evidence type="ECO:0000313" key="4">
    <source>
        <dbReference type="Proteomes" id="UP000238296"/>
    </source>
</evidence>
<accession>A0A2S8BE21</accession>
<keyword evidence="1" id="KW-0732">Signal</keyword>
<dbReference type="EMBL" id="PPEA01000691">
    <property type="protein sequence ID" value="PQM44927.1"/>
    <property type="molecule type" value="Genomic_DNA"/>
</dbReference>